<keyword evidence="10" id="KW-1185">Reference proteome</keyword>
<dbReference type="SUPFAM" id="SSF50978">
    <property type="entry name" value="WD40 repeat-like"/>
    <property type="match status" value="1"/>
</dbReference>
<feature type="compositionally biased region" description="Polar residues" evidence="7">
    <location>
        <begin position="1192"/>
        <end position="1204"/>
    </location>
</feature>
<feature type="region of interest" description="Disordered" evidence="7">
    <location>
        <begin position="1345"/>
        <end position="1631"/>
    </location>
</feature>
<dbReference type="Pfam" id="PF23774">
    <property type="entry name" value="TPR_GEMI5"/>
    <property type="match status" value="1"/>
</dbReference>
<evidence type="ECO:0000256" key="1">
    <source>
        <dbReference type="ARBA" id="ARBA00004123"/>
    </source>
</evidence>
<feature type="region of interest" description="Disordered" evidence="7">
    <location>
        <begin position="354"/>
        <end position="520"/>
    </location>
</feature>
<feature type="region of interest" description="Disordered" evidence="7">
    <location>
        <begin position="1231"/>
        <end position="1331"/>
    </location>
</feature>
<feature type="compositionally biased region" description="Polar residues" evidence="7">
    <location>
        <begin position="1531"/>
        <end position="1540"/>
    </location>
</feature>
<sequence>MSAMSAPSRNRAISMSSGMSSMGAAAAAQDFQTAMRPSKNLKFFDPCAATASMFLYAQGSSIVCSHHDTLTIERRFSRHADEVQLLAVDNQSESGAGRFVVSYDSGQTAIVWDLMTGDEVARFASYEHLTCAAWMRNGNVAFGNTQGSVILFEPTTSEHISSRTLDQIAVTALAPSADCRTFAIGYQNGSLLVATLQPRFTILHNLTTSRGPSPIVTLAWHASSSRQKSDMLAVQTYDGDLRVWSVAKLFNTEDPAKIVRVLRRTENFVNGPNWMGWSKNGRIIQYSDSQTLSWDVRTKHVTYDSIPTLEHVRGLAVYGPGASLFTLGPNNTAQQFDLNSPSIMVANVQHPAALLPPSPPVSEETGDRSVRSATTINTSESESSSSIPLDMNISESDDDHLSPFARLTRHQVQDSGGEMSYESASPVSSRSNLSSITKSSGGSRTPGRYQGSMRSKGMTENTYISAGSSLRSSTVGKKEPDNYSMGYSMGTTSTASSARSRHRPSRLRHEVPRSPDDNKVHDLFKYTRTRLSDIPYKHPMAPNNSRLTNDDLRRQMLSTIFGWNREIDDLIRDEMSRHPAGSPSRILLAKWLGDLDADVMAASSENMTSQDWMLLALSGIGRQASQHKIGRAYVQRLLESGDVHAAVTIMLGMGDHTDAIEIYISHRRYMEALILTCVAFPGVWERQAAIIRKWGEWAVQHNQQQLAIRCFACTDQESSEPWTSPSAVQLNFQSLTPSIPEILSPPLSPPGVQRGPQRSIAKTSALKLITSFGDQTQKAKFFSQGDGGKTPIAAGVTPIAESAVSPGPSLEAATAFLMPSNNSRFNTPTSARGGGPSFGRGRLPSIGEIPSDLNRDLLKPIKTASPPLTRESRPGHTRAVSSGQDNMAAGIALQRAATASPMMMRDNYQRLVRAADGEIPPPPDKNVMMKMEASRSNHRNGSRDRIPVGVNMQLESWEPSPAREVASPEQSVTSSTRFHWPSRRRGPGSVASSITSASSAGRSLRHQATRNREDYIHSLDTAQHYSKKSSSRPGSRERSRGRHGSKERSTKSREVSEERGRASARAWPKAKRSPTSPIPMSPEDLINLSTPSRSEMPDPLTIRKVSVPKPKPGSRTSSRGSRRRSPEGRTIPPALDIRGRSQGRTGSVQRSPSSPLPMSAQALHYQGSEDEEDYKAAMEARELFRTKHSRSASRGLNSPVVTTKEQPELRARANTETVNIEAVATTVLPAVAHGRAASTEHAGDLRQMKDERQRKKEQAARELEERRKSLAKRPQAPAIPHPNQFSPSLHQIGVEAPDPRPLIDDLPPRSASATEPPKSMYARNGPAIGLPATPKAMRLIIETDQLGDGGNSPLPAVPPIPATFAQRHSPQVSPQSPPKEDKQDLLTLLPSTVYQPPTRPAIPRSMSAPILDEPSPARFGRKGSIGGASRGIDEVVSGERRRSHEEKVPPPPPPAPALLKELQHLATPPPPPPAPLPHMPRHHDMGAVGSAMIEIVMDDDETSGNDASAHGGSPPAKPSSNKGHSRGRSIGDNSISTRISKATERLRSASRNRKDIPRAPLPPFEAPYESVRKDSSSRVVSPPFEAPYESIPMPRRLQSPPPMMYDQETLRSPVEQSNKHMSTGLHRSEMF</sequence>
<keyword evidence="6" id="KW-0539">Nucleus</keyword>
<dbReference type="EMBL" id="JAGMUU010000017">
    <property type="protein sequence ID" value="KAH7134720.1"/>
    <property type="molecule type" value="Genomic_DNA"/>
</dbReference>
<evidence type="ECO:0000313" key="9">
    <source>
        <dbReference type="EMBL" id="KAH7134720.1"/>
    </source>
</evidence>
<dbReference type="GO" id="GO:0005634">
    <property type="term" value="C:nucleus"/>
    <property type="evidence" value="ECO:0007669"/>
    <property type="project" value="UniProtKB-SubCell"/>
</dbReference>
<feature type="compositionally biased region" description="Low complexity" evidence="7">
    <location>
        <begin position="989"/>
        <end position="1002"/>
    </location>
</feature>
<evidence type="ECO:0000256" key="7">
    <source>
        <dbReference type="SAM" id="MobiDB-lite"/>
    </source>
</evidence>
<feature type="compositionally biased region" description="Basic and acidic residues" evidence="7">
    <location>
        <begin position="1241"/>
        <end position="1268"/>
    </location>
</feature>
<keyword evidence="3" id="KW-0694">RNA-binding</keyword>
<name>A0A9P9IXM4_9HYPO</name>
<feature type="compositionally biased region" description="Polar residues" evidence="7">
    <location>
        <begin position="422"/>
        <end position="443"/>
    </location>
</feature>
<feature type="region of interest" description="Disordered" evidence="7">
    <location>
        <begin position="957"/>
        <end position="1214"/>
    </location>
</feature>
<feature type="compositionally biased region" description="Low complexity" evidence="7">
    <location>
        <begin position="483"/>
        <end position="498"/>
    </location>
</feature>
<evidence type="ECO:0000256" key="6">
    <source>
        <dbReference type="ARBA" id="ARBA00023242"/>
    </source>
</evidence>
<keyword evidence="2" id="KW-0597">Phosphoprotein</keyword>
<feature type="compositionally biased region" description="Basic and acidic residues" evidence="7">
    <location>
        <begin position="1034"/>
        <end position="1061"/>
    </location>
</feature>
<evidence type="ECO:0000256" key="5">
    <source>
        <dbReference type="ARBA" id="ARBA00023163"/>
    </source>
</evidence>
<protein>
    <recommendedName>
        <fullName evidence="8">Gem-associated protein 5 TPR domain-containing protein</fullName>
    </recommendedName>
</protein>
<dbReference type="Proteomes" id="UP000717696">
    <property type="component" value="Unassembled WGS sequence"/>
</dbReference>
<dbReference type="InterPro" id="IPR015943">
    <property type="entry name" value="WD40/YVTN_repeat-like_dom_sf"/>
</dbReference>
<evidence type="ECO:0000256" key="2">
    <source>
        <dbReference type="ARBA" id="ARBA00022553"/>
    </source>
</evidence>
<feature type="compositionally biased region" description="Pro residues" evidence="7">
    <location>
        <begin position="1467"/>
        <end position="1478"/>
    </location>
</feature>
<feature type="compositionally biased region" description="Basic and acidic residues" evidence="7">
    <location>
        <begin position="1541"/>
        <end position="1557"/>
    </location>
</feature>
<dbReference type="InterPro" id="IPR034605">
    <property type="entry name" value="PGC-1"/>
</dbReference>
<evidence type="ECO:0000259" key="8">
    <source>
        <dbReference type="Pfam" id="PF23774"/>
    </source>
</evidence>
<dbReference type="FunFam" id="2.130.10.10:FF:000577">
    <property type="entry name" value="WD domain G-beta repeat protein"/>
    <property type="match status" value="1"/>
</dbReference>
<feature type="compositionally biased region" description="Polar residues" evidence="7">
    <location>
        <begin position="968"/>
        <end position="977"/>
    </location>
</feature>
<evidence type="ECO:0000256" key="4">
    <source>
        <dbReference type="ARBA" id="ARBA00023015"/>
    </source>
</evidence>
<dbReference type="InterPro" id="IPR036322">
    <property type="entry name" value="WD40_repeat_dom_sf"/>
</dbReference>
<dbReference type="GO" id="GO:0045944">
    <property type="term" value="P:positive regulation of transcription by RNA polymerase II"/>
    <property type="evidence" value="ECO:0007669"/>
    <property type="project" value="TreeGrafter"/>
</dbReference>
<feature type="compositionally biased region" description="Basic and acidic residues" evidence="7">
    <location>
        <begin position="1431"/>
        <end position="1448"/>
    </location>
</feature>
<comment type="subcellular location">
    <subcellularLocation>
        <location evidence="1">Nucleus</location>
    </subcellularLocation>
</comment>
<dbReference type="OrthoDB" id="7326421at2759"/>
<dbReference type="InterPro" id="IPR056421">
    <property type="entry name" value="TPR_GEMI5"/>
</dbReference>
<feature type="compositionally biased region" description="Basic and acidic residues" evidence="7">
    <location>
        <begin position="1174"/>
        <end position="1185"/>
    </location>
</feature>
<feature type="compositionally biased region" description="Basic and acidic residues" evidence="7">
    <location>
        <begin position="507"/>
        <end position="520"/>
    </location>
</feature>
<reference evidence="9" key="1">
    <citation type="journal article" date="2021" name="Nat. Commun.">
        <title>Genetic determinants of endophytism in the Arabidopsis root mycobiome.</title>
        <authorList>
            <person name="Mesny F."/>
            <person name="Miyauchi S."/>
            <person name="Thiergart T."/>
            <person name="Pickel B."/>
            <person name="Atanasova L."/>
            <person name="Karlsson M."/>
            <person name="Huettel B."/>
            <person name="Barry K.W."/>
            <person name="Haridas S."/>
            <person name="Chen C."/>
            <person name="Bauer D."/>
            <person name="Andreopoulos W."/>
            <person name="Pangilinan J."/>
            <person name="LaButti K."/>
            <person name="Riley R."/>
            <person name="Lipzen A."/>
            <person name="Clum A."/>
            <person name="Drula E."/>
            <person name="Henrissat B."/>
            <person name="Kohler A."/>
            <person name="Grigoriev I.V."/>
            <person name="Martin F.M."/>
            <person name="Hacquard S."/>
        </authorList>
    </citation>
    <scope>NUCLEOTIDE SEQUENCE</scope>
    <source>
        <strain evidence="9">MPI-CAGE-AT-0021</strain>
    </source>
</reference>
<feature type="region of interest" description="Disordered" evidence="7">
    <location>
        <begin position="825"/>
        <end position="884"/>
    </location>
</feature>
<gene>
    <name evidence="9" type="ORF">B0J13DRAFT_528825</name>
</gene>
<comment type="caution">
    <text evidence="9">The sequence shown here is derived from an EMBL/GenBank/DDBJ whole genome shotgun (WGS) entry which is preliminary data.</text>
</comment>
<dbReference type="GO" id="GO:0003712">
    <property type="term" value="F:transcription coregulator activity"/>
    <property type="evidence" value="ECO:0007669"/>
    <property type="project" value="InterPro"/>
</dbReference>
<proteinExistence type="predicted"/>
<feature type="compositionally biased region" description="Polar residues" evidence="7">
    <location>
        <begin position="458"/>
        <end position="475"/>
    </location>
</feature>
<keyword evidence="4" id="KW-0805">Transcription regulation</keyword>
<accession>A0A9P9IXM4</accession>
<evidence type="ECO:0000313" key="10">
    <source>
        <dbReference type="Proteomes" id="UP000717696"/>
    </source>
</evidence>
<dbReference type="PANTHER" id="PTHR15528">
    <property type="entry name" value="PEROXISOME PROLIFERATOR ACTIVATED RECEPTOR GAMMA COACTIVATOR 1 PGC-1 -RELATED"/>
    <property type="match status" value="1"/>
</dbReference>
<dbReference type="Gene3D" id="2.130.10.10">
    <property type="entry name" value="YVTN repeat-like/Quinoprotein amine dehydrogenase"/>
    <property type="match status" value="1"/>
</dbReference>
<evidence type="ECO:0000256" key="3">
    <source>
        <dbReference type="ARBA" id="ARBA00022884"/>
    </source>
</evidence>
<keyword evidence="5" id="KW-0804">Transcription</keyword>
<dbReference type="PANTHER" id="PTHR15528:SF11">
    <property type="entry name" value="FI18188P1"/>
    <property type="match status" value="1"/>
</dbReference>
<dbReference type="GO" id="GO:0003723">
    <property type="term" value="F:RNA binding"/>
    <property type="evidence" value="ECO:0007669"/>
    <property type="project" value="UniProtKB-KW"/>
</dbReference>
<feature type="compositionally biased region" description="Basic and acidic residues" evidence="7">
    <location>
        <begin position="1297"/>
        <end position="1307"/>
    </location>
</feature>
<organism evidence="9 10">
    <name type="scientific">Dactylonectria estremocensis</name>
    <dbReference type="NCBI Taxonomy" id="1079267"/>
    <lineage>
        <taxon>Eukaryota</taxon>
        <taxon>Fungi</taxon>
        <taxon>Dikarya</taxon>
        <taxon>Ascomycota</taxon>
        <taxon>Pezizomycotina</taxon>
        <taxon>Sordariomycetes</taxon>
        <taxon>Hypocreomycetidae</taxon>
        <taxon>Hypocreales</taxon>
        <taxon>Nectriaceae</taxon>
        <taxon>Dactylonectria</taxon>
    </lineage>
</organism>
<feature type="compositionally biased region" description="Polar residues" evidence="7">
    <location>
        <begin position="1142"/>
        <end position="1153"/>
    </location>
</feature>
<feature type="domain" description="Gem-associated protein 5 TPR" evidence="8">
    <location>
        <begin position="560"/>
        <end position="714"/>
    </location>
</feature>